<accession>A0AAV7QJR6</accession>
<name>A0AAV7QJR6_PLEWA</name>
<evidence type="ECO:0000313" key="2">
    <source>
        <dbReference type="EMBL" id="KAJ1138708.1"/>
    </source>
</evidence>
<proteinExistence type="predicted"/>
<dbReference type="AlphaFoldDB" id="A0AAV7QJR6"/>
<feature type="region of interest" description="Disordered" evidence="1">
    <location>
        <begin position="1"/>
        <end position="26"/>
    </location>
</feature>
<protein>
    <submittedName>
        <fullName evidence="2">Uncharacterized protein</fullName>
    </submittedName>
</protein>
<evidence type="ECO:0000256" key="1">
    <source>
        <dbReference type="SAM" id="MobiDB-lite"/>
    </source>
</evidence>
<dbReference type="Proteomes" id="UP001066276">
    <property type="component" value="Chromosome 6"/>
</dbReference>
<comment type="caution">
    <text evidence="2">The sequence shown here is derived from an EMBL/GenBank/DDBJ whole genome shotgun (WGS) entry which is preliminary data.</text>
</comment>
<dbReference type="EMBL" id="JANPWB010000010">
    <property type="protein sequence ID" value="KAJ1138708.1"/>
    <property type="molecule type" value="Genomic_DNA"/>
</dbReference>
<reference evidence="2" key="1">
    <citation type="journal article" date="2022" name="bioRxiv">
        <title>Sequencing and chromosome-scale assembly of the giantPleurodeles waltlgenome.</title>
        <authorList>
            <person name="Brown T."/>
            <person name="Elewa A."/>
            <person name="Iarovenko S."/>
            <person name="Subramanian E."/>
            <person name="Araus A.J."/>
            <person name="Petzold A."/>
            <person name="Susuki M."/>
            <person name="Suzuki K.-i.T."/>
            <person name="Hayashi T."/>
            <person name="Toyoda A."/>
            <person name="Oliveira C."/>
            <person name="Osipova E."/>
            <person name="Leigh N.D."/>
            <person name="Simon A."/>
            <person name="Yun M.H."/>
        </authorList>
    </citation>
    <scope>NUCLEOTIDE SEQUENCE</scope>
    <source>
        <strain evidence="2">20211129_DDA</strain>
        <tissue evidence="2">Liver</tissue>
    </source>
</reference>
<sequence>MSSGGAAKIHTEKRATSGRHTNCRRPLGWERTLDAVWSPSVTRNERGAEIGPLAPRWTRGLPCCAEPGPRVSLGSRLDRRERMRRPRRFKNPGERDWGCQASPGGGTVPRPALGSADAIGGA</sequence>
<organism evidence="2 3">
    <name type="scientific">Pleurodeles waltl</name>
    <name type="common">Iberian ribbed newt</name>
    <dbReference type="NCBI Taxonomy" id="8319"/>
    <lineage>
        <taxon>Eukaryota</taxon>
        <taxon>Metazoa</taxon>
        <taxon>Chordata</taxon>
        <taxon>Craniata</taxon>
        <taxon>Vertebrata</taxon>
        <taxon>Euteleostomi</taxon>
        <taxon>Amphibia</taxon>
        <taxon>Batrachia</taxon>
        <taxon>Caudata</taxon>
        <taxon>Salamandroidea</taxon>
        <taxon>Salamandridae</taxon>
        <taxon>Pleurodelinae</taxon>
        <taxon>Pleurodeles</taxon>
    </lineage>
</organism>
<keyword evidence="3" id="KW-1185">Reference proteome</keyword>
<gene>
    <name evidence="2" type="ORF">NDU88_005089</name>
</gene>
<feature type="region of interest" description="Disordered" evidence="1">
    <location>
        <begin position="83"/>
        <end position="122"/>
    </location>
</feature>
<evidence type="ECO:0000313" key="3">
    <source>
        <dbReference type="Proteomes" id="UP001066276"/>
    </source>
</evidence>